<evidence type="ECO:0000256" key="7">
    <source>
        <dbReference type="ARBA" id="ARBA00023212"/>
    </source>
</evidence>
<keyword evidence="4" id="KW-0853">WD repeat</keyword>
<gene>
    <name evidence="10" type="ORF">LSTR_LSTR003549</name>
</gene>
<protein>
    <recommendedName>
        <fullName evidence="12">Cilia- and flagella-associated protein 43</fullName>
    </recommendedName>
</protein>
<dbReference type="EMBL" id="QKKF02032524">
    <property type="protein sequence ID" value="RZF34139.1"/>
    <property type="molecule type" value="Genomic_DNA"/>
</dbReference>
<evidence type="ECO:0000313" key="11">
    <source>
        <dbReference type="Proteomes" id="UP000291343"/>
    </source>
</evidence>
<keyword evidence="8" id="KW-0966">Cell projection</keyword>
<accession>A0A482WKU9</accession>
<evidence type="ECO:0000256" key="1">
    <source>
        <dbReference type="ARBA" id="ARBA00004138"/>
    </source>
</evidence>
<comment type="caution">
    <text evidence="10">The sequence shown here is derived from an EMBL/GenBank/DDBJ whole genome shotgun (WGS) entry which is preliminary data.</text>
</comment>
<keyword evidence="5" id="KW-0677">Repeat</keyword>
<keyword evidence="6 9" id="KW-0175">Coiled coil</keyword>
<feature type="coiled-coil region" evidence="9">
    <location>
        <begin position="1410"/>
        <end position="1451"/>
    </location>
</feature>
<evidence type="ECO:0000256" key="5">
    <source>
        <dbReference type="ARBA" id="ARBA00022737"/>
    </source>
</evidence>
<evidence type="ECO:0000256" key="3">
    <source>
        <dbReference type="ARBA" id="ARBA00022490"/>
    </source>
</evidence>
<keyword evidence="11" id="KW-1185">Reference proteome</keyword>
<dbReference type="Proteomes" id="UP000291343">
    <property type="component" value="Unassembled WGS sequence"/>
</dbReference>
<reference evidence="10 11" key="1">
    <citation type="journal article" date="2017" name="Gigascience">
        <title>Genome sequence of the small brown planthopper, Laodelphax striatellus.</title>
        <authorList>
            <person name="Zhu J."/>
            <person name="Jiang F."/>
            <person name="Wang X."/>
            <person name="Yang P."/>
            <person name="Bao Y."/>
            <person name="Zhao W."/>
            <person name="Wang W."/>
            <person name="Lu H."/>
            <person name="Wang Q."/>
            <person name="Cui N."/>
            <person name="Li J."/>
            <person name="Chen X."/>
            <person name="Luo L."/>
            <person name="Yu J."/>
            <person name="Kang L."/>
            <person name="Cui F."/>
        </authorList>
    </citation>
    <scope>NUCLEOTIDE SEQUENCE [LARGE SCALE GENOMIC DNA]</scope>
    <source>
        <strain evidence="10">Lst14</strain>
    </source>
</reference>
<evidence type="ECO:0000256" key="6">
    <source>
        <dbReference type="ARBA" id="ARBA00023054"/>
    </source>
</evidence>
<comment type="subcellular location">
    <subcellularLocation>
        <location evidence="1">Cell projection</location>
        <location evidence="1">Cilium</location>
    </subcellularLocation>
    <subcellularLocation>
        <location evidence="2">Cytoplasm</location>
        <location evidence="2">Cytoskeleton</location>
    </subcellularLocation>
</comment>
<proteinExistence type="predicted"/>
<name>A0A482WKU9_LAOST</name>
<dbReference type="PANTHER" id="PTHR14885">
    <property type="entry name" value="CILIA- AND FLAGELLA-ASSOCIATED PROTEIN 43-RELATED"/>
    <property type="match status" value="1"/>
</dbReference>
<dbReference type="STRING" id="195883.A0A482WKU9"/>
<dbReference type="SUPFAM" id="SSF101908">
    <property type="entry name" value="Putative isomerase YbhE"/>
    <property type="match status" value="1"/>
</dbReference>
<evidence type="ECO:0008006" key="12">
    <source>
        <dbReference type="Google" id="ProtNLM"/>
    </source>
</evidence>
<dbReference type="FunCoup" id="A0A482WKU9">
    <property type="interactions" value="14"/>
</dbReference>
<evidence type="ECO:0000256" key="2">
    <source>
        <dbReference type="ARBA" id="ARBA00004245"/>
    </source>
</evidence>
<evidence type="ECO:0000313" key="10">
    <source>
        <dbReference type="EMBL" id="RZF34139.1"/>
    </source>
</evidence>
<dbReference type="OrthoDB" id="6612087at2759"/>
<dbReference type="GO" id="GO:0003341">
    <property type="term" value="P:cilium movement"/>
    <property type="evidence" value="ECO:0007669"/>
    <property type="project" value="UniProtKB-ARBA"/>
</dbReference>
<evidence type="ECO:0000256" key="4">
    <source>
        <dbReference type="ARBA" id="ARBA00022574"/>
    </source>
</evidence>
<keyword evidence="3" id="KW-0963">Cytoplasm</keyword>
<keyword evidence="7" id="KW-0206">Cytoskeleton</keyword>
<dbReference type="GO" id="GO:0005930">
    <property type="term" value="C:axoneme"/>
    <property type="evidence" value="ECO:0007669"/>
    <property type="project" value="TreeGrafter"/>
</dbReference>
<dbReference type="SMR" id="A0A482WKU9"/>
<evidence type="ECO:0000256" key="8">
    <source>
        <dbReference type="ARBA" id="ARBA00023273"/>
    </source>
</evidence>
<evidence type="ECO:0000256" key="9">
    <source>
        <dbReference type="SAM" id="Coils"/>
    </source>
</evidence>
<dbReference type="SUPFAM" id="SSF69322">
    <property type="entry name" value="Tricorn protease domain 2"/>
    <property type="match status" value="1"/>
</dbReference>
<dbReference type="GO" id="GO:0060271">
    <property type="term" value="P:cilium assembly"/>
    <property type="evidence" value="ECO:0007669"/>
    <property type="project" value="TreeGrafter"/>
</dbReference>
<dbReference type="PANTHER" id="PTHR14885:SF1">
    <property type="entry name" value="CILIA- AND FLAGELLA-ASSOCIATED PROTEIN 43"/>
    <property type="match status" value="1"/>
</dbReference>
<organism evidence="10 11">
    <name type="scientific">Laodelphax striatellus</name>
    <name type="common">Small brown planthopper</name>
    <name type="synonym">Delphax striatella</name>
    <dbReference type="NCBI Taxonomy" id="195883"/>
    <lineage>
        <taxon>Eukaryota</taxon>
        <taxon>Metazoa</taxon>
        <taxon>Ecdysozoa</taxon>
        <taxon>Arthropoda</taxon>
        <taxon>Hexapoda</taxon>
        <taxon>Insecta</taxon>
        <taxon>Pterygota</taxon>
        <taxon>Neoptera</taxon>
        <taxon>Paraneoptera</taxon>
        <taxon>Hemiptera</taxon>
        <taxon>Auchenorrhyncha</taxon>
        <taxon>Fulgoroidea</taxon>
        <taxon>Delphacidae</taxon>
        <taxon>Criomorphinae</taxon>
        <taxon>Laodelphax</taxon>
    </lineage>
</organism>
<dbReference type="InterPro" id="IPR015943">
    <property type="entry name" value="WD40/YVTN_repeat-like_dom_sf"/>
</dbReference>
<dbReference type="InParanoid" id="A0A482WKU9"/>
<sequence>MEERESDHSISPGEVDKHYLKWVKPGKVDRIAFVNDDVLAIVCANFILFYNLTTNSELIYQADCDRKGNGIRFVAGYGYAYIFAFSDYSLKCKIKVFSYPQFEVITTLGEERQDDFYATLAFSPSEYLISLTGLPSYEIAMWNWRTGQKLACADSRLKFNLQTIKFSPHSPSVFFQFAQKKGERHCGLRLWETVSCTNTYKLIPTDIHFNEYHRDITSCCWSPDGHLFGVDTTGNIHVVTRDETSWKKLAICKHTSEHSGCFQLLWFKGGLLKELSNKAVQHYKRISPTEWQVSWKLSVPINTKILLINRSRDCIIGYGNEGELIRIDGKTSCKFLKSFMFNFERATFLYPHKNTLASISENYLTVWLVDTGELVGNMKFEAKCVYLSCLTEMAPSESRCIFCVTLSTGMMAVLMLDEESHRPIVMSFVYLCKEPISDVPCICTDSGVILASACFKTGKLFTLTLEEKMTDCNAVEVANFVDIEKSIKKAKFSKDAARGEYLMIILTDSDSSCDSEFVIFNTELEIIANIKMPDFQVVDFVPGSENNCYMAVQGSIMIHLVHFVYEEGTALVNRKIENGHRLRGFHFSSFQDDVLSYGWDGRVLITDTCLGEVIETISALYRFEDGINYAISDGSRSSNILVISKDNSLVCYQLKYERRSTEVEKRIDTNSSDIVTEMAKPLFVYPLDGSSEKTWLNLYMHECSVKEMETCEADITFINRHLAELKTEIQTMLDENLNASEEERLDIEEFQLDWELHERRKANALTEQDKLRQSYLERINEYNGMASKIVQNCWDAMHVKSRRIKAIEDIFSVENYGQLPKNAEIVAELKKLQTLQRIQAKYRFGERFFPWIEKSNSTKPRCRTISEADRLKIISLVNGQESEKNTISEQSAKDASDVAEIGRHFELSGASSWKFVDIPEQLVSQMTFTSHIDTCINYILFELVLSELQDFFNKNFDEAFAVKEKEVDEVIRCNNRLREIHYELEHACKNPTSEELPTDPHFFPVEKPSKIITVPVDPYVSPSELQLRAERAAEEERQRLLLLADNFREMALMEMMDGVLEIRWEDELKKEIELPKCMKIKDPEEFDETDLKAVMEYEKQCEFLNSERERYRKMLVQEYNKLKDDIADSIAKFDHYLLSLLHLKISVDAAINHEILKITKSRLNCYKFTHFDEKEIELARHVREVERDSAEQLRQLETLKENESAVRAAHEQVVSRDKQMERRFKSEFINYNLTPIVLDHLTKQFKRRPKVMQISAASPQLLYDVAKCVRNPELQYQIYLPSEYHDFLKSLDNYDSFSNAPANFDENVWKVFVQVRRNKVENEFKQAGAAKLKYMYEAANFHRGIIFKEWEHKMLRMRIEDLKHELQQIDGVRVTRYVKKYLKKVARFGEPTLEDLISVNKDVPALKMIQACHERAVKDLKQKQSEVEKEFNEMEQEGRDLDNRISSLNDEVTELHIQRDLEFESSEQSDIQRRMNVINRRGRLAEKINDMNKELAVLQTEFEIRRMRTYPTLRHRSLI</sequence>
<dbReference type="Gene3D" id="2.130.10.10">
    <property type="entry name" value="YVTN repeat-like/Quinoprotein amine dehydrogenase"/>
    <property type="match status" value="1"/>
</dbReference>
<dbReference type="Pfam" id="PF25828">
    <property type="entry name" value="CC_Cfap43"/>
    <property type="match status" value="1"/>
</dbReference>